<dbReference type="InterPro" id="IPR014017">
    <property type="entry name" value="DNA_helicase_UvrD-like_C"/>
</dbReference>
<dbReference type="PANTHER" id="PTHR11070:SF2">
    <property type="entry name" value="ATP-DEPENDENT DNA HELICASE SRS2"/>
    <property type="match status" value="1"/>
</dbReference>
<dbReference type="InterPro" id="IPR014016">
    <property type="entry name" value="UvrD-like_ATP-bd"/>
</dbReference>
<evidence type="ECO:0000256" key="7">
    <source>
        <dbReference type="ARBA" id="ARBA00034808"/>
    </source>
</evidence>
<dbReference type="Gene3D" id="3.40.50.300">
    <property type="entry name" value="P-loop containing nucleotide triphosphate hydrolases"/>
    <property type="match status" value="2"/>
</dbReference>
<dbReference type="InterPro" id="IPR027417">
    <property type="entry name" value="P-loop_NTPase"/>
</dbReference>
<dbReference type="EC" id="5.6.2.4" evidence="7"/>
<dbReference type="InterPro" id="IPR000212">
    <property type="entry name" value="DNA_helicase_UvrD/REP"/>
</dbReference>
<feature type="domain" description="UvrD-like helicase ATP-binding" evidence="10">
    <location>
        <begin position="1"/>
        <end position="268"/>
    </location>
</feature>
<evidence type="ECO:0000259" key="10">
    <source>
        <dbReference type="PROSITE" id="PS51198"/>
    </source>
</evidence>
<gene>
    <name evidence="11" type="ORF">L6E24_03815</name>
</gene>
<proteinExistence type="predicted"/>
<dbReference type="Pfam" id="PF00580">
    <property type="entry name" value="UvrD-helicase"/>
    <property type="match status" value="1"/>
</dbReference>
<name>A0A9E7PSZ4_9EURY</name>
<dbReference type="GeneID" id="74306793"/>
<comment type="caution">
    <text evidence="9">Lacks conserved residue(s) required for the propagation of feature annotation.</text>
</comment>
<keyword evidence="2 9" id="KW-0378">Hydrolase</keyword>
<evidence type="ECO:0000256" key="2">
    <source>
        <dbReference type="ARBA" id="ARBA00022801"/>
    </source>
</evidence>
<keyword evidence="5" id="KW-0413">Isomerase</keyword>
<comment type="catalytic activity">
    <reaction evidence="8">
        <text>ATP + H2O = ADP + phosphate + H(+)</text>
        <dbReference type="Rhea" id="RHEA:13065"/>
        <dbReference type="ChEBI" id="CHEBI:15377"/>
        <dbReference type="ChEBI" id="CHEBI:15378"/>
        <dbReference type="ChEBI" id="CHEBI:30616"/>
        <dbReference type="ChEBI" id="CHEBI:43474"/>
        <dbReference type="ChEBI" id="CHEBI:456216"/>
        <dbReference type="EC" id="5.6.2.4"/>
    </reaction>
</comment>
<dbReference type="KEGG" id="mend:L6E24_03815"/>
<keyword evidence="4 9" id="KW-0067">ATP-binding</keyword>
<keyword evidence="1 9" id="KW-0547">Nucleotide-binding</keyword>
<evidence type="ECO:0000256" key="4">
    <source>
        <dbReference type="ARBA" id="ARBA00022840"/>
    </source>
</evidence>
<dbReference type="GO" id="GO:0005524">
    <property type="term" value="F:ATP binding"/>
    <property type="evidence" value="ECO:0007669"/>
    <property type="project" value="UniProtKB-UniRule"/>
</dbReference>
<dbReference type="Proteomes" id="UP001060368">
    <property type="component" value="Chromosome"/>
</dbReference>
<dbReference type="SUPFAM" id="SSF52540">
    <property type="entry name" value="P-loop containing nucleoside triphosphate hydrolases"/>
    <property type="match status" value="1"/>
</dbReference>
<keyword evidence="12" id="KW-1185">Reference proteome</keyword>
<dbReference type="AlphaFoldDB" id="A0A9E7PSZ4"/>
<dbReference type="PANTHER" id="PTHR11070">
    <property type="entry name" value="UVRD / RECB / PCRA DNA HELICASE FAMILY MEMBER"/>
    <property type="match status" value="1"/>
</dbReference>
<organism evidence="11 12">
    <name type="scientific">Methanoplanus endosymbiosus</name>
    <dbReference type="NCBI Taxonomy" id="33865"/>
    <lineage>
        <taxon>Archaea</taxon>
        <taxon>Methanobacteriati</taxon>
        <taxon>Methanobacteriota</taxon>
        <taxon>Stenosarchaea group</taxon>
        <taxon>Methanomicrobia</taxon>
        <taxon>Methanomicrobiales</taxon>
        <taxon>Methanomicrobiaceae</taxon>
        <taxon>Methanoplanus</taxon>
    </lineage>
</organism>
<accession>A0A9E7PSZ4</accession>
<protein>
    <recommendedName>
        <fullName evidence="7">DNA 3'-5' helicase</fullName>
        <ecNumber evidence="7">5.6.2.4</ecNumber>
    </recommendedName>
</protein>
<dbReference type="EMBL" id="CP096115">
    <property type="protein sequence ID" value="UUX93262.1"/>
    <property type="molecule type" value="Genomic_DNA"/>
</dbReference>
<dbReference type="RefSeq" id="WP_257743401.1">
    <property type="nucleotide sequence ID" value="NZ_CP096115.1"/>
</dbReference>
<dbReference type="GO" id="GO:0000725">
    <property type="term" value="P:recombinational repair"/>
    <property type="evidence" value="ECO:0007669"/>
    <property type="project" value="TreeGrafter"/>
</dbReference>
<evidence type="ECO:0000256" key="8">
    <source>
        <dbReference type="ARBA" id="ARBA00048988"/>
    </source>
</evidence>
<evidence type="ECO:0000313" key="12">
    <source>
        <dbReference type="Proteomes" id="UP001060368"/>
    </source>
</evidence>
<sequence length="556" mass="63132">MLNFIRDELDSDFRVADIQAMTFSKSQAVDMGLRMLSEGIVRDKKTAKRQCSTIHSVAFRACREAGIIESSEQIIQLNNSDADENHHYKDFAEKNNLNFSFKNQPLTEEDDVEKNQQPGNELFQISGFLTASLLPPGEWRTAAHHMTLKNPECMIFSGEENIRAWLEFKTERELFEHDDYVKAALDRELPPPGPVLVVDEYQDVSPLQHALIRSWIEHPDTERVYLAGDPDQSIYGFRGCSPELFRNIPATDKGAGGVYGTPVSRRCPISIVQQAERILQHEPNIQPTPERQGQVIRVNAYSSEKLAQYVEAAVLLARKCKPENPQIYILSRFRQQADKIAFRLSEQGVPCSSIKPDRIKYWLKLEVGAKKPYSSDTIEPYSLLKGMMKYQSGSAIDTISESEAVNLVKATMANPARKHIVTRFKKITSIRPLRVGDVIDNAKKLPQDNSLYEKLNLRPWLVNQIRKGVEAERQRGFSINPNQVKVDTIHQSKGLEAPVVFLHTGHSRERIQQLINPERMGEERRVYFVGATRASHKLIYLDYGQKPAVPILGGVL</sequence>
<evidence type="ECO:0000256" key="1">
    <source>
        <dbReference type="ARBA" id="ARBA00022741"/>
    </source>
</evidence>
<comment type="catalytic activity">
    <reaction evidence="6">
        <text>Couples ATP hydrolysis with the unwinding of duplex DNA by translocating in the 3'-5' direction.</text>
        <dbReference type="EC" id="5.6.2.4"/>
    </reaction>
</comment>
<evidence type="ECO:0000256" key="5">
    <source>
        <dbReference type="ARBA" id="ARBA00023235"/>
    </source>
</evidence>
<evidence type="ECO:0000256" key="9">
    <source>
        <dbReference type="PROSITE-ProRule" id="PRU00560"/>
    </source>
</evidence>
<evidence type="ECO:0000256" key="6">
    <source>
        <dbReference type="ARBA" id="ARBA00034617"/>
    </source>
</evidence>
<reference evidence="11" key="1">
    <citation type="submission" date="2022-04" db="EMBL/GenBank/DDBJ databases">
        <title>Complete genome of Methanoplanus endosymbiosus DSM 3599.</title>
        <authorList>
            <person name="Chen S.-C."/>
            <person name="You Y.-T."/>
            <person name="Zhou Y.-Z."/>
            <person name="Lai M.-C."/>
        </authorList>
    </citation>
    <scope>NUCLEOTIDE SEQUENCE</scope>
    <source>
        <strain evidence="11">DSM 3599</strain>
    </source>
</reference>
<keyword evidence="3 9" id="KW-0347">Helicase</keyword>
<dbReference type="GO" id="GO:0043138">
    <property type="term" value="F:3'-5' DNA helicase activity"/>
    <property type="evidence" value="ECO:0007669"/>
    <property type="project" value="UniProtKB-EC"/>
</dbReference>
<dbReference type="GO" id="GO:0016787">
    <property type="term" value="F:hydrolase activity"/>
    <property type="evidence" value="ECO:0007669"/>
    <property type="project" value="UniProtKB-UniRule"/>
</dbReference>
<dbReference type="GO" id="GO:0003677">
    <property type="term" value="F:DNA binding"/>
    <property type="evidence" value="ECO:0007669"/>
    <property type="project" value="InterPro"/>
</dbReference>
<dbReference type="PROSITE" id="PS51198">
    <property type="entry name" value="UVRD_HELICASE_ATP_BIND"/>
    <property type="match status" value="1"/>
</dbReference>
<dbReference type="Pfam" id="PF13361">
    <property type="entry name" value="UvrD_C"/>
    <property type="match status" value="1"/>
</dbReference>
<evidence type="ECO:0000256" key="3">
    <source>
        <dbReference type="ARBA" id="ARBA00022806"/>
    </source>
</evidence>
<evidence type="ECO:0000313" key="11">
    <source>
        <dbReference type="EMBL" id="UUX93262.1"/>
    </source>
</evidence>